<dbReference type="OrthoDB" id="9789875at2"/>
<dbReference type="RefSeq" id="WP_065320320.1">
    <property type="nucleotide sequence ID" value="NZ_CP017477.1"/>
</dbReference>
<dbReference type="InterPro" id="IPR052935">
    <property type="entry name" value="Mg2+_PAP"/>
</dbReference>
<dbReference type="PANTHER" id="PTHR28208">
    <property type="entry name" value="PHOSPHATIDATE PHOSPHATASE APP1"/>
    <property type="match status" value="1"/>
</dbReference>
<evidence type="ECO:0000313" key="3">
    <source>
        <dbReference type="Proteomes" id="UP000092584"/>
    </source>
</evidence>
<proteinExistence type="predicted"/>
<protein>
    <recommendedName>
        <fullName evidence="1">Phosphatidate phosphatase APP1 catalytic domain-containing protein</fullName>
    </recommendedName>
</protein>
<dbReference type="Proteomes" id="UP000092584">
    <property type="component" value="Unassembled WGS sequence"/>
</dbReference>
<evidence type="ECO:0000313" key="2">
    <source>
        <dbReference type="EMBL" id="OBY61965.1"/>
    </source>
</evidence>
<dbReference type="EMBL" id="LSFM01000025">
    <property type="protein sequence ID" value="OBY61965.1"/>
    <property type="molecule type" value="Genomic_DNA"/>
</dbReference>
<feature type="domain" description="Phosphatidate phosphatase APP1 catalytic" evidence="1">
    <location>
        <begin position="136"/>
        <end position="290"/>
    </location>
</feature>
<accession>A0A1B8TQZ0</accession>
<comment type="caution">
    <text evidence="2">The sequence shown here is derived from an EMBL/GenBank/DDBJ whole genome shotgun (WGS) entry which is preliminary data.</text>
</comment>
<evidence type="ECO:0000259" key="1">
    <source>
        <dbReference type="Pfam" id="PF09949"/>
    </source>
</evidence>
<dbReference type="Pfam" id="PF09949">
    <property type="entry name" value="APP1_cat"/>
    <property type="match status" value="1"/>
</dbReference>
<reference evidence="3" key="1">
    <citation type="submission" date="2016-02" db="EMBL/GenBank/DDBJ databases">
        <authorList>
            <person name="Shin S.-K."/>
            <person name="Yi H."/>
            <person name="Kim E."/>
        </authorList>
    </citation>
    <scope>NUCLEOTIDE SEQUENCE [LARGE SCALE GENOMIC DNA]</scope>
    <source>
        <strain evidence="3">LPB0003</strain>
    </source>
</reference>
<dbReference type="InterPro" id="IPR019236">
    <property type="entry name" value="APP1_cat"/>
</dbReference>
<organism evidence="2 3">
    <name type="scientific">Polaribacter vadi</name>
    <dbReference type="NCBI Taxonomy" id="1774273"/>
    <lineage>
        <taxon>Bacteria</taxon>
        <taxon>Pseudomonadati</taxon>
        <taxon>Bacteroidota</taxon>
        <taxon>Flavobacteriia</taxon>
        <taxon>Flavobacteriales</taxon>
        <taxon>Flavobacteriaceae</taxon>
    </lineage>
</organism>
<dbReference type="KEGG" id="pob:LPB03_14955"/>
<dbReference type="AlphaFoldDB" id="A0A1B8TQZ0"/>
<keyword evidence="3" id="KW-1185">Reference proteome</keyword>
<sequence length="333" mass="38620">MSIFTNDPLQIIVFQSYGTNNHFYARGRALEDENINLESNNFFRLLINTWKRFESDEIKNTSLTITFPNNFTITTKTDENGYFVVDEKIEGLSDLANSEGWLHFTVSFTNEHVGRKINLKNKFPGELLIPKQTAEFGVASDIDDTILHTGVISKLKWKLLINTFFRAPFKRKALKGSSDFYSLLHLGKSGKNANPIFYVSHSPWNLYRYLEYFLKKNSFPKGAILLRTLKNMMHKNKAEKPQKQKEIINILKTYPNLPLILIGDAGEHDADIYMEIVKNHPERIKAIFLRSVKSERRILRIKNLIENYTEVPFFIVDSSEEAIQIAKEHHFIA</sequence>
<dbReference type="GO" id="GO:0008195">
    <property type="term" value="F:phosphatidate phosphatase activity"/>
    <property type="evidence" value="ECO:0007669"/>
    <property type="project" value="InterPro"/>
</dbReference>
<dbReference type="PANTHER" id="PTHR28208:SF3">
    <property type="entry name" value="PHOSPHATIDATE PHOSPHATASE APP1"/>
    <property type="match status" value="1"/>
</dbReference>
<name>A0A1B8TQZ0_9FLAO</name>
<gene>
    <name evidence="2" type="ORF">LPB3_14355</name>
</gene>